<sequence length="141" mass="16411">MLPSSSLSSSPKPHLRIFTTKHNMNVSTSVLLQHRPNIIKMKVNSDSDYNSGNKFRRLNVPLTLKSRVGKFLSGVMQDVMREQDKPQKFYRAITEELKLLKDCRDSALKQMLKIDSCLEDMFQRLVCHRFQILFCLLCLFC</sequence>
<name>A0A396GXA2_MEDTR</name>
<dbReference type="AlphaFoldDB" id="A0A396GXA2"/>
<organism evidence="1 2">
    <name type="scientific">Medicago truncatula</name>
    <name type="common">Barrel medic</name>
    <name type="synonym">Medicago tribuloides</name>
    <dbReference type="NCBI Taxonomy" id="3880"/>
    <lineage>
        <taxon>Eukaryota</taxon>
        <taxon>Viridiplantae</taxon>
        <taxon>Streptophyta</taxon>
        <taxon>Embryophyta</taxon>
        <taxon>Tracheophyta</taxon>
        <taxon>Spermatophyta</taxon>
        <taxon>Magnoliopsida</taxon>
        <taxon>eudicotyledons</taxon>
        <taxon>Gunneridae</taxon>
        <taxon>Pentapetalae</taxon>
        <taxon>rosids</taxon>
        <taxon>fabids</taxon>
        <taxon>Fabales</taxon>
        <taxon>Fabaceae</taxon>
        <taxon>Papilionoideae</taxon>
        <taxon>50 kb inversion clade</taxon>
        <taxon>NPAAA clade</taxon>
        <taxon>Hologalegina</taxon>
        <taxon>IRL clade</taxon>
        <taxon>Trifolieae</taxon>
        <taxon>Medicago</taxon>
    </lineage>
</organism>
<evidence type="ECO:0000313" key="2">
    <source>
        <dbReference type="Proteomes" id="UP000265566"/>
    </source>
</evidence>
<comment type="caution">
    <text evidence="1">The sequence shown here is derived from an EMBL/GenBank/DDBJ whole genome shotgun (WGS) entry which is preliminary data.</text>
</comment>
<gene>
    <name evidence="1" type="ORF">MtrunA17_Chr7g0234841</name>
</gene>
<dbReference type="Proteomes" id="UP000265566">
    <property type="component" value="Chromosome 7"/>
</dbReference>
<evidence type="ECO:0000313" key="1">
    <source>
        <dbReference type="EMBL" id="RHN45759.1"/>
    </source>
</evidence>
<dbReference type="EMBL" id="PSQE01000007">
    <property type="protein sequence ID" value="RHN45759.1"/>
    <property type="molecule type" value="Genomic_DNA"/>
</dbReference>
<reference evidence="2" key="1">
    <citation type="journal article" date="2018" name="Nat. Plants">
        <title>Whole-genome landscape of Medicago truncatula symbiotic genes.</title>
        <authorList>
            <person name="Pecrix Y."/>
            <person name="Staton S.E."/>
            <person name="Sallet E."/>
            <person name="Lelandais-Briere C."/>
            <person name="Moreau S."/>
            <person name="Carrere S."/>
            <person name="Blein T."/>
            <person name="Jardinaud M.F."/>
            <person name="Latrasse D."/>
            <person name="Zouine M."/>
            <person name="Zahm M."/>
            <person name="Kreplak J."/>
            <person name="Mayjonade B."/>
            <person name="Satge C."/>
            <person name="Perez M."/>
            <person name="Cauet S."/>
            <person name="Marande W."/>
            <person name="Chantry-Darmon C."/>
            <person name="Lopez-Roques C."/>
            <person name="Bouchez O."/>
            <person name="Berard A."/>
            <person name="Debelle F."/>
            <person name="Munos S."/>
            <person name="Bendahmane A."/>
            <person name="Berges H."/>
            <person name="Niebel A."/>
            <person name="Buitink J."/>
            <person name="Frugier F."/>
            <person name="Benhamed M."/>
            <person name="Crespi M."/>
            <person name="Gouzy J."/>
            <person name="Gamas P."/>
        </authorList>
    </citation>
    <scope>NUCLEOTIDE SEQUENCE [LARGE SCALE GENOMIC DNA]</scope>
    <source>
        <strain evidence="2">cv. Jemalong A17</strain>
    </source>
</reference>
<proteinExistence type="predicted"/>
<dbReference type="Gramene" id="rna40152">
    <property type="protein sequence ID" value="RHN45759.1"/>
    <property type="gene ID" value="gene40152"/>
</dbReference>
<accession>A0A396GXA2</accession>
<protein>
    <submittedName>
        <fullName evidence="1">Uncharacterized protein</fullName>
    </submittedName>
</protein>